<comment type="subunit">
    <text evidence="4 9">Homodimer.</text>
</comment>
<evidence type="ECO:0000256" key="5">
    <source>
        <dbReference type="ARBA" id="ARBA00011971"/>
    </source>
</evidence>
<feature type="binding site" evidence="9">
    <location>
        <position position="103"/>
    </location>
    <ligand>
        <name>5-phospho-alpha-D-ribose 1-diphosphate</name>
        <dbReference type="ChEBI" id="CHEBI:58017"/>
        <note>ligand shared between dimeric partners</note>
    </ligand>
</feature>
<feature type="binding site" description="in other chain" evidence="9">
    <location>
        <begin position="72"/>
        <end position="73"/>
    </location>
    <ligand>
        <name>5-phospho-alpha-D-ribose 1-diphosphate</name>
        <dbReference type="ChEBI" id="CHEBI:58017"/>
        <note>ligand shared between dimeric partners</note>
    </ligand>
</feature>
<comment type="pathway">
    <text evidence="2 9">Pyrimidine metabolism; UMP biosynthesis via de novo pathway; UMP from orotate: step 1/2.</text>
</comment>
<dbReference type="PANTHER" id="PTHR46683:SF1">
    <property type="entry name" value="OROTATE PHOSPHORIBOSYLTRANSFERASE 1-RELATED"/>
    <property type="match status" value="1"/>
</dbReference>
<comment type="function">
    <text evidence="1 9">Catalyzes the transfer of a ribosyl phosphate group from 5-phosphoribose 1-diphosphate to orotate, leading to the formation of orotidine monophosphate (OMP).</text>
</comment>
<name>A0A1R4HHT1_9GAMM</name>
<dbReference type="Proteomes" id="UP000195442">
    <property type="component" value="Unassembled WGS sequence"/>
</dbReference>
<evidence type="ECO:0000256" key="8">
    <source>
        <dbReference type="ARBA" id="ARBA00022975"/>
    </source>
</evidence>
<dbReference type="EC" id="2.4.2.10" evidence="5 9"/>
<evidence type="ECO:0000313" key="11">
    <source>
        <dbReference type="EMBL" id="SJM95777.1"/>
    </source>
</evidence>
<keyword evidence="9" id="KW-0460">Magnesium</keyword>
<feature type="binding site" evidence="9">
    <location>
        <begin position="34"/>
        <end position="35"/>
    </location>
    <ligand>
        <name>orotate</name>
        <dbReference type="ChEBI" id="CHEBI:30839"/>
    </ligand>
</feature>
<feature type="binding site" description="in other chain" evidence="9">
    <location>
        <begin position="124"/>
        <end position="132"/>
    </location>
    <ligand>
        <name>5-phospho-alpha-D-ribose 1-diphosphate</name>
        <dbReference type="ChEBI" id="CHEBI:58017"/>
        <note>ligand shared between dimeric partners</note>
    </ligand>
</feature>
<evidence type="ECO:0000256" key="7">
    <source>
        <dbReference type="ARBA" id="ARBA00022679"/>
    </source>
</evidence>
<protein>
    <recommendedName>
        <fullName evidence="5 9">Orotate phosphoribosyltransferase</fullName>
        <shortName evidence="9">OPRT</shortName>
        <shortName evidence="9">OPRTase</shortName>
        <ecNumber evidence="5 9">2.4.2.10</ecNumber>
    </recommendedName>
</protein>
<dbReference type="PANTHER" id="PTHR46683">
    <property type="entry name" value="OROTATE PHOSPHORIBOSYLTRANSFERASE 1-RELATED"/>
    <property type="match status" value="1"/>
</dbReference>
<dbReference type="GO" id="GO:0005737">
    <property type="term" value="C:cytoplasm"/>
    <property type="evidence" value="ECO:0007669"/>
    <property type="project" value="TreeGrafter"/>
</dbReference>
<dbReference type="CDD" id="cd06223">
    <property type="entry name" value="PRTases_typeI"/>
    <property type="match status" value="1"/>
</dbReference>
<dbReference type="GO" id="GO:0006207">
    <property type="term" value="P:'de novo' pyrimidine nucleobase biosynthetic process"/>
    <property type="evidence" value="ECO:0007669"/>
    <property type="project" value="TreeGrafter"/>
</dbReference>
<evidence type="ECO:0000256" key="1">
    <source>
        <dbReference type="ARBA" id="ARBA00003769"/>
    </source>
</evidence>
<reference evidence="12" key="1">
    <citation type="submission" date="2017-02" db="EMBL/GenBank/DDBJ databases">
        <authorList>
            <person name="Daims H."/>
        </authorList>
    </citation>
    <scope>NUCLEOTIDE SEQUENCE [LARGE SCALE GENOMIC DNA]</scope>
</reference>
<feature type="binding site" evidence="9">
    <location>
        <position position="105"/>
    </location>
    <ligand>
        <name>5-phospho-alpha-D-ribose 1-diphosphate</name>
        <dbReference type="ChEBI" id="CHEBI:58017"/>
        <note>ligand shared between dimeric partners</note>
    </ligand>
</feature>
<dbReference type="RefSeq" id="WP_087148374.1">
    <property type="nucleotide sequence ID" value="NZ_FUKJ01000437.1"/>
</dbReference>
<organism evidence="11 12">
    <name type="scientific">Crenothrix polyspora</name>
    <dbReference type="NCBI Taxonomy" id="360316"/>
    <lineage>
        <taxon>Bacteria</taxon>
        <taxon>Pseudomonadati</taxon>
        <taxon>Pseudomonadota</taxon>
        <taxon>Gammaproteobacteria</taxon>
        <taxon>Methylococcales</taxon>
        <taxon>Crenotrichaceae</taxon>
        <taxon>Crenothrix</taxon>
    </lineage>
</organism>
<dbReference type="FunFam" id="3.40.50.2020:FF:000008">
    <property type="entry name" value="Orotate phosphoribosyltransferase"/>
    <property type="match status" value="1"/>
</dbReference>
<gene>
    <name evidence="9 11" type="primary">pyrE</name>
    <name evidence="11" type="ORF">CRENPOLYSF2_710008</name>
</gene>
<dbReference type="GO" id="GO:0046132">
    <property type="term" value="P:pyrimidine ribonucleoside biosynthetic process"/>
    <property type="evidence" value="ECO:0007669"/>
    <property type="project" value="TreeGrafter"/>
</dbReference>
<keyword evidence="6 9" id="KW-0328">Glycosyltransferase</keyword>
<dbReference type="InterPro" id="IPR029057">
    <property type="entry name" value="PRTase-like"/>
</dbReference>
<keyword evidence="12" id="KW-1185">Reference proteome</keyword>
<feature type="binding site" evidence="9">
    <location>
        <position position="99"/>
    </location>
    <ligand>
        <name>5-phospho-alpha-D-ribose 1-diphosphate</name>
        <dbReference type="ChEBI" id="CHEBI:58017"/>
        <note>ligand shared between dimeric partners</note>
    </ligand>
</feature>
<comment type="catalytic activity">
    <reaction evidence="9">
        <text>orotidine 5'-phosphate + diphosphate = orotate + 5-phospho-alpha-D-ribose 1-diphosphate</text>
        <dbReference type="Rhea" id="RHEA:10380"/>
        <dbReference type="ChEBI" id="CHEBI:30839"/>
        <dbReference type="ChEBI" id="CHEBI:33019"/>
        <dbReference type="ChEBI" id="CHEBI:57538"/>
        <dbReference type="ChEBI" id="CHEBI:58017"/>
        <dbReference type="EC" id="2.4.2.10"/>
    </reaction>
</comment>
<dbReference type="GO" id="GO:0000287">
    <property type="term" value="F:magnesium ion binding"/>
    <property type="evidence" value="ECO:0007669"/>
    <property type="project" value="UniProtKB-UniRule"/>
</dbReference>
<feature type="binding site" description="in other chain" evidence="9">
    <location>
        <position position="26"/>
    </location>
    <ligand>
        <name>5-phospho-alpha-D-ribose 1-diphosphate</name>
        <dbReference type="ChEBI" id="CHEBI:58017"/>
        <note>ligand shared between dimeric partners</note>
    </ligand>
</feature>
<evidence type="ECO:0000313" key="12">
    <source>
        <dbReference type="Proteomes" id="UP000195442"/>
    </source>
</evidence>
<dbReference type="InterPro" id="IPR004467">
    <property type="entry name" value="Or_phspho_trans_dom"/>
</dbReference>
<evidence type="ECO:0000256" key="3">
    <source>
        <dbReference type="ARBA" id="ARBA00006340"/>
    </source>
</evidence>
<feature type="binding site" evidence="9">
    <location>
        <position position="128"/>
    </location>
    <ligand>
        <name>orotate</name>
        <dbReference type="ChEBI" id="CHEBI:30839"/>
    </ligand>
</feature>
<keyword evidence="8 9" id="KW-0665">Pyrimidine biosynthesis</keyword>
<feature type="binding site" evidence="9">
    <location>
        <position position="156"/>
    </location>
    <ligand>
        <name>orotate</name>
        <dbReference type="ChEBI" id="CHEBI:30839"/>
    </ligand>
</feature>
<dbReference type="InterPro" id="IPR023031">
    <property type="entry name" value="OPRT"/>
</dbReference>
<dbReference type="AlphaFoldDB" id="A0A1R4HHT1"/>
<dbReference type="GO" id="GO:0004588">
    <property type="term" value="F:orotate phosphoribosyltransferase activity"/>
    <property type="evidence" value="ECO:0007669"/>
    <property type="project" value="UniProtKB-UniRule"/>
</dbReference>
<dbReference type="UniPathway" id="UPA00070">
    <property type="reaction ID" value="UER00119"/>
</dbReference>
<dbReference type="InterPro" id="IPR000836">
    <property type="entry name" value="PRTase_dom"/>
</dbReference>
<dbReference type="HAMAP" id="MF_01208">
    <property type="entry name" value="PyrE"/>
    <property type="match status" value="1"/>
</dbReference>
<dbReference type="Pfam" id="PF00156">
    <property type="entry name" value="Pribosyltran"/>
    <property type="match status" value="1"/>
</dbReference>
<feature type="domain" description="Phosphoribosyltransferase" evidence="10">
    <location>
        <begin position="46"/>
        <end position="161"/>
    </location>
</feature>
<keyword evidence="7 9" id="KW-0808">Transferase</keyword>
<dbReference type="EMBL" id="FUKJ01000437">
    <property type="protein sequence ID" value="SJM95777.1"/>
    <property type="molecule type" value="Genomic_DNA"/>
</dbReference>
<evidence type="ECO:0000256" key="4">
    <source>
        <dbReference type="ARBA" id="ARBA00011738"/>
    </source>
</evidence>
<sequence length="211" mass="22821">MLDYQKDFIAYALDCGVLKFGEFVLKSGRTSPYFFNTGLFNTGAQLAKLGQFYAQALLQSGINPDILYGPAYKGIPLVSATSIAYAQLTSKDIPFVFNRKEAKDHGEGGSLVGSPLQGRVLILDDVITAGTSVKESVDIIKSAGATPVGVLIALDRQEKGNSDVSAIQEVSALFQIPVVSIITLAEIIEYIKTHSSYSVDVILDYQRRYGI</sequence>
<feature type="binding site" description="in other chain" evidence="9">
    <location>
        <position position="100"/>
    </location>
    <ligand>
        <name>5-phospho-alpha-D-ribose 1-diphosphate</name>
        <dbReference type="ChEBI" id="CHEBI:58017"/>
        <note>ligand shared between dimeric partners</note>
    </ligand>
</feature>
<proteinExistence type="inferred from homology"/>
<dbReference type="NCBIfam" id="TIGR00336">
    <property type="entry name" value="pyrE"/>
    <property type="match status" value="1"/>
</dbReference>
<comment type="cofactor">
    <cofactor evidence="9">
        <name>Mg(2+)</name>
        <dbReference type="ChEBI" id="CHEBI:18420"/>
    </cofactor>
</comment>
<evidence type="ECO:0000256" key="6">
    <source>
        <dbReference type="ARBA" id="ARBA00022676"/>
    </source>
</evidence>
<evidence type="ECO:0000259" key="10">
    <source>
        <dbReference type="Pfam" id="PF00156"/>
    </source>
</evidence>
<accession>A0A1R4HHT1</accession>
<evidence type="ECO:0000256" key="9">
    <source>
        <dbReference type="HAMAP-Rule" id="MF_01208"/>
    </source>
</evidence>
<comment type="similarity">
    <text evidence="3 9">Belongs to the purine/pyrimidine phosphoribosyltransferase family. PyrE subfamily.</text>
</comment>
<dbReference type="GO" id="GO:0044205">
    <property type="term" value="P:'de novo' UMP biosynthetic process"/>
    <property type="evidence" value="ECO:0007669"/>
    <property type="project" value="UniProtKB-UniRule"/>
</dbReference>
<dbReference type="OrthoDB" id="9779060at2"/>
<evidence type="ECO:0000256" key="2">
    <source>
        <dbReference type="ARBA" id="ARBA00004889"/>
    </source>
</evidence>
<dbReference type="Gene3D" id="3.40.50.2020">
    <property type="match status" value="1"/>
</dbReference>
<dbReference type="SUPFAM" id="SSF53271">
    <property type="entry name" value="PRTase-like"/>
    <property type="match status" value="1"/>
</dbReference>